<accession>A0A176X127</accession>
<evidence type="ECO:0000313" key="1">
    <source>
        <dbReference type="EMBL" id="OAE39546.1"/>
    </source>
</evidence>
<evidence type="ECO:0000313" key="2">
    <source>
        <dbReference type="Proteomes" id="UP000077098"/>
    </source>
</evidence>
<name>A0A176X127_AGRTU</name>
<dbReference type="Proteomes" id="UP000077098">
    <property type="component" value="Unassembled WGS sequence"/>
</dbReference>
<sequence>MFKDNTVFVIGAGASAEFKLPVGEELMKKIKLNSLFKLDHFRVKQGISPIYQCILDRHSDEPQEIDARMEAMSEIHRAIDLAGSIDEFINRHYDDPLIAEVGKLQIAYAISQAERLSALSDVPRESHVIRITPHLSNTWIKSFAQMLFGKRQADPIWRQ</sequence>
<organism evidence="1 2">
    <name type="scientific">Agrobacterium tumefaciens</name>
    <dbReference type="NCBI Taxonomy" id="358"/>
    <lineage>
        <taxon>Bacteria</taxon>
        <taxon>Pseudomonadati</taxon>
        <taxon>Pseudomonadota</taxon>
        <taxon>Alphaproteobacteria</taxon>
        <taxon>Hyphomicrobiales</taxon>
        <taxon>Rhizobiaceae</taxon>
        <taxon>Rhizobium/Agrobacterium group</taxon>
        <taxon>Agrobacterium</taxon>
        <taxon>Agrobacterium tumefaciens complex</taxon>
    </lineage>
</organism>
<dbReference type="EMBL" id="LXPS01000037">
    <property type="protein sequence ID" value="OAE39546.1"/>
    <property type="molecule type" value="Genomic_DNA"/>
</dbReference>
<protein>
    <submittedName>
        <fullName evidence="1">Uncharacterized protein</fullName>
    </submittedName>
</protein>
<gene>
    <name evidence="1" type="ORF">A7J57_24640</name>
</gene>
<dbReference type="AlphaFoldDB" id="A0A176X127"/>
<dbReference type="RefSeq" id="WP_063950786.1">
    <property type="nucleotide sequence ID" value="NZ_LXPS01000037.1"/>
</dbReference>
<comment type="caution">
    <text evidence="1">The sequence shown here is derived from an EMBL/GenBank/DDBJ whole genome shotgun (WGS) entry which is preliminary data.</text>
</comment>
<reference evidence="1 2" key="1">
    <citation type="submission" date="2016-05" db="EMBL/GenBank/DDBJ databases">
        <authorList>
            <person name="Lavstsen T."/>
            <person name="Jespersen J.S."/>
        </authorList>
    </citation>
    <scope>NUCLEOTIDE SEQUENCE [LARGE SCALE GENOMIC DNA]</scope>
    <source>
        <strain evidence="1 2">KCJ1736</strain>
    </source>
</reference>
<proteinExistence type="predicted"/>